<dbReference type="EnsemblPlants" id="EMT23785">
    <property type="protein sequence ID" value="EMT23785"/>
    <property type="gene ID" value="F775_25108"/>
</dbReference>
<organism evidence="2">
    <name type="scientific">Aegilops tauschii</name>
    <name type="common">Tausch's goatgrass</name>
    <name type="synonym">Aegilops squarrosa</name>
    <dbReference type="NCBI Taxonomy" id="37682"/>
    <lineage>
        <taxon>Eukaryota</taxon>
        <taxon>Viridiplantae</taxon>
        <taxon>Streptophyta</taxon>
        <taxon>Embryophyta</taxon>
        <taxon>Tracheophyta</taxon>
        <taxon>Spermatophyta</taxon>
        <taxon>Magnoliopsida</taxon>
        <taxon>Liliopsida</taxon>
        <taxon>Poales</taxon>
        <taxon>Poaceae</taxon>
        <taxon>BOP clade</taxon>
        <taxon>Pooideae</taxon>
        <taxon>Triticodae</taxon>
        <taxon>Triticeae</taxon>
        <taxon>Triticinae</taxon>
        <taxon>Aegilops</taxon>
    </lineage>
</organism>
<evidence type="ECO:0000256" key="1">
    <source>
        <dbReference type="SAM" id="MobiDB-lite"/>
    </source>
</evidence>
<name>M8BFU1_AEGTA</name>
<feature type="region of interest" description="Disordered" evidence="1">
    <location>
        <begin position="1"/>
        <end position="109"/>
    </location>
</feature>
<accession>M8BFU1</accession>
<dbReference type="AlphaFoldDB" id="M8BFU1"/>
<proteinExistence type="predicted"/>
<evidence type="ECO:0000313" key="2">
    <source>
        <dbReference type="EnsemblPlants" id="EMT23785"/>
    </source>
</evidence>
<protein>
    <submittedName>
        <fullName evidence="2">Uncharacterized protein</fullName>
    </submittedName>
</protein>
<sequence length="109" mass="12259">MEWRRGNSRKPRQKRHEAGSQVRLATWAHNHQRSMKMQPFNDTRGDEVAREPPTSRVTAEIQQLLEAKNSRGGRRAGHLGEATPARTDGCRAARRLRTAGTAPHNDRGG</sequence>
<reference evidence="2" key="1">
    <citation type="submission" date="2015-06" db="UniProtKB">
        <authorList>
            <consortium name="EnsemblPlants"/>
        </authorList>
    </citation>
    <scope>IDENTIFICATION</scope>
</reference>
<feature type="compositionally biased region" description="Basic residues" evidence="1">
    <location>
        <begin position="1"/>
        <end position="15"/>
    </location>
</feature>